<dbReference type="InterPro" id="IPR014051">
    <property type="entry name" value="Phosphoesterase_HXTX"/>
</dbReference>
<feature type="domain" description="Phosphoesterase HXTX" evidence="3">
    <location>
        <begin position="7"/>
        <end position="94"/>
    </location>
</feature>
<evidence type="ECO:0000259" key="3">
    <source>
        <dbReference type="Pfam" id="PF02834"/>
    </source>
</evidence>
<dbReference type="PANTHER" id="PTHR35561:SF1">
    <property type="entry name" value="RNA 2',3'-CYCLIC PHOSPHODIESTERASE"/>
    <property type="match status" value="1"/>
</dbReference>
<comment type="similarity">
    <text evidence="2">Belongs to the 2H phosphoesterase superfamily. ThpR family.</text>
</comment>
<comment type="catalytic activity">
    <reaction evidence="2">
        <text>a 3'-end 2',3'-cyclophospho-ribonucleotide-RNA + H2O = a 3'-end 2'-phospho-ribonucleotide-RNA + H(+)</text>
        <dbReference type="Rhea" id="RHEA:11828"/>
        <dbReference type="Rhea" id="RHEA-COMP:10464"/>
        <dbReference type="Rhea" id="RHEA-COMP:17353"/>
        <dbReference type="ChEBI" id="CHEBI:15377"/>
        <dbReference type="ChEBI" id="CHEBI:15378"/>
        <dbReference type="ChEBI" id="CHEBI:83064"/>
        <dbReference type="ChEBI" id="CHEBI:173113"/>
        <dbReference type="EC" id="3.1.4.58"/>
    </reaction>
</comment>
<dbReference type="PANTHER" id="PTHR35561">
    <property type="entry name" value="RNA 2',3'-CYCLIC PHOSPHODIESTERASE"/>
    <property type="match status" value="1"/>
</dbReference>
<feature type="short sequence motif" description="HXTX 2" evidence="2">
    <location>
        <begin position="132"/>
        <end position="135"/>
    </location>
</feature>
<comment type="function">
    <text evidence="2">Hydrolyzes RNA 2',3'-cyclic phosphodiester to an RNA 2'-phosphomonoester.</text>
</comment>
<reference evidence="4" key="2">
    <citation type="submission" date="2022-02" db="EMBL/GenBank/DDBJ databases">
        <authorList>
            <person name="Elcheninov A.G."/>
            <person name="Sorokin D.Y."/>
            <person name="Kublanov I.V."/>
        </authorList>
    </citation>
    <scope>NUCLEOTIDE SEQUENCE</scope>
    <source>
        <strain evidence="4">AArc-St2</strain>
    </source>
</reference>
<dbReference type="InterPro" id="IPR009097">
    <property type="entry name" value="Cyclic_Pdiesterase"/>
</dbReference>
<sequence length="187" mass="20199">MRCFVAIDLPETLRERFVALQSQLPKTPNVRPVDPDNAHLTLKFLGEVDGTEAREKEIAAAIETAVETAAVGPFDCSIGGVGVFPSPEYISVIWTGVENAVAAERLSRLHAAIEQETTAIGVQPNEREFTPHVTLARMSDPRGKSAVQALQGSDVSVGSFRVKQIKLKESVVTDSGPVYETRESVAL</sequence>
<feature type="active site" description="Proton acceptor" evidence="2">
    <location>
        <position position="132"/>
    </location>
</feature>
<feature type="active site" description="Proton donor" evidence="2">
    <location>
        <position position="39"/>
    </location>
</feature>
<evidence type="ECO:0000256" key="2">
    <source>
        <dbReference type="HAMAP-Rule" id="MF_01940"/>
    </source>
</evidence>
<dbReference type="HAMAP" id="MF_01940">
    <property type="entry name" value="RNA_CPDase"/>
    <property type="match status" value="1"/>
</dbReference>
<name>A0AAE3K7E2_9EURY</name>
<dbReference type="NCBIfam" id="TIGR02258">
    <property type="entry name" value="2_5_ligase"/>
    <property type="match status" value="1"/>
</dbReference>
<dbReference type="InterPro" id="IPR004175">
    <property type="entry name" value="RNA_CPDase"/>
</dbReference>
<dbReference type="SUPFAM" id="SSF55144">
    <property type="entry name" value="LigT-like"/>
    <property type="match status" value="1"/>
</dbReference>
<dbReference type="GO" id="GO:0004113">
    <property type="term" value="F:2',3'-cyclic-nucleotide 3'-phosphodiesterase activity"/>
    <property type="evidence" value="ECO:0007669"/>
    <property type="project" value="InterPro"/>
</dbReference>
<feature type="short sequence motif" description="HXTX 1" evidence="2">
    <location>
        <begin position="39"/>
        <end position="42"/>
    </location>
</feature>
<dbReference type="GO" id="GO:0008664">
    <property type="term" value="F:RNA 2',3'-cyclic 3'-phosphodiesterase activity"/>
    <property type="evidence" value="ECO:0007669"/>
    <property type="project" value="UniProtKB-EC"/>
</dbReference>
<keyword evidence="1 2" id="KW-0378">Hydrolase</keyword>
<protein>
    <recommendedName>
        <fullName evidence="2">RNA 2',3'-cyclic phosphodiesterase</fullName>
        <shortName evidence="2">RNA 2',3'-CPDase</shortName>
        <ecNumber evidence="2">3.1.4.58</ecNumber>
    </recommendedName>
</protein>
<evidence type="ECO:0000313" key="5">
    <source>
        <dbReference type="Proteomes" id="UP001203207"/>
    </source>
</evidence>
<evidence type="ECO:0000256" key="1">
    <source>
        <dbReference type="ARBA" id="ARBA00022801"/>
    </source>
</evidence>
<proteinExistence type="inferred from homology"/>
<dbReference type="Gene3D" id="3.90.1140.10">
    <property type="entry name" value="Cyclic phosphodiesterase"/>
    <property type="match status" value="1"/>
</dbReference>
<dbReference type="Pfam" id="PF02834">
    <property type="entry name" value="LigT_PEase"/>
    <property type="match status" value="2"/>
</dbReference>
<comment type="caution">
    <text evidence="4">The sequence shown here is derived from an EMBL/GenBank/DDBJ whole genome shotgun (WGS) entry which is preliminary data.</text>
</comment>
<organism evidence="4 5">
    <name type="scientific">Natronocalculus amylovorans</name>
    <dbReference type="NCBI Taxonomy" id="2917812"/>
    <lineage>
        <taxon>Archaea</taxon>
        <taxon>Methanobacteriati</taxon>
        <taxon>Methanobacteriota</taxon>
        <taxon>Stenosarchaea group</taxon>
        <taxon>Halobacteria</taxon>
        <taxon>Halobacteriales</taxon>
        <taxon>Haloferacaceae</taxon>
        <taxon>Natronocalculus</taxon>
    </lineage>
</organism>
<dbReference type="RefSeq" id="WP_250582851.1">
    <property type="nucleotide sequence ID" value="NZ_JAKRVX010000001.1"/>
</dbReference>
<gene>
    <name evidence="4" type="primary">thpR</name>
    <name evidence="4" type="ORF">AArcSt2_03175</name>
</gene>
<dbReference type="AlphaFoldDB" id="A0AAE3K7E2"/>
<dbReference type="EMBL" id="JAKRVX010000001">
    <property type="protein sequence ID" value="MCL9815936.1"/>
    <property type="molecule type" value="Genomic_DNA"/>
</dbReference>
<evidence type="ECO:0000313" key="4">
    <source>
        <dbReference type="EMBL" id="MCL9815936.1"/>
    </source>
</evidence>
<keyword evidence="5" id="KW-1185">Reference proteome</keyword>
<accession>A0AAE3K7E2</accession>
<dbReference type="EC" id="3.1.4.58" evidence="2"/>
<reference evidence="4" key="1">
    <citation type="journal article" date="2022" name="Syst. Appl. Microbiol.">
        <title>Natronocalculus amylovorans gen. nov., sp. nov., and Natranaeroarchaeum aerophilus sp. nov., dominant culturable amylolytic natronoarchaea from hypersaline soda lakes in southwestern Siberia.</title>
        <authorList>
            <person name="Sorokin D.Y."/>
            <person name="Elcheninov A.G."/>
            <person name="Khizhniak T.V."/>
            <person name="Koenen M."/>
            <person name="Bale N.J."/>
            <person name="Damste J.S.S."/>
            <person name="Kublanov I.V."/>
        </authorList>
    </citation>
    <scope>NUCLEOTIDE SEQUENCE</scope>
    <source>
        <strain evidence="4">AArc-St2</strain>
    </source>
</reference>
<feature type="domain" description="Phosphoesterase HXTX" evidence="3">
    <location>
        <begin position="102"/>
        <end position="179"/>
    </location>
</feature>
<dbReference type="Proteomes" id="UP001203207">
    <property type="component" value="Unassembled WGS sequence"/>
</dbReference>